<dbReference type="NCBIfam" id="TIGR01549">
    <property type="entry name" value="HAD-SF-IA-v1"/>
    <property type="match status" value="1"/>
</dbReference>
<evidence type="ECO:0000256" key="1">
    <source>
        <dbReference type="ARBA" id="ARBA00000830"/>
    </source>
</evidence>
<evidence type="ECO:0000313" key="5">
    <source>
        <dbReference type="EMBL" id="KAJ55323.1"/>
    </source>
</evidence>
<dbReference type="Gene3D" id="1.10.150.240">
    <property type="entry name" value="Putative phosphatase, domain 2"/>
    <property type="match status" value="1"/>
</dbReference>
<dbReference type="GO" id="GO:0006281">
    <property type="term" value="P:DNA repair"/>
    <property type="evidence" value="ECO:0007669"/>
    <property type="project" value="TreeGrafter"/>
</dbReference>
<evidence type="ECO:0000256" key="3">
    <source>
        <dbReference type="ARBA" id="ARBA00006171"/>
    </source>
</evidence>
<evidence type="ECO:0000256" key="2">
    <source>
        <dbReference type="ARBA" id="ARBA00004818"/>
    </source>
</evidence>
<comment type="catalytic activity">
    <reaction evidence="1">
        <text>2-phosphoglycolate + H2O = glycolate + phosphate</text>
        <dbReference type="Rhea" id="RHEA:14369"/>
        <dbReference type="ChEBI" id="CHEBI:15377"/>
        <dbReference type="ChEBI" id="CHEBI:29805"/>
        <dbReference type="ChEBI" id="CHEBI:43474"/>
        <dbReference type="ChEBI" id="CHEBI:58033"/>
        <dbReference type="EC" id="3.1.3.18"/>
    </reaction>
</comment>
<dbReference type="GO" id="GO:0005829">
    <property type="term" value="C:cytosol"/>
    <property type="evidence" value="ECO:0007669"/>
    <property type="project" value="TreeGrafter"/>
</dbReference>
<dbReference type="InterPro" id="IPR023198">
    <property type="entry name" value="PGP-like_dom2"/>
</dbReference>
<dbReference type="CDD" id="cd01427">
    <property type="entry name" value="HAD_like"/>
    <property type="match status" value="1"/>
</dbReference>
<name>A0A037ZGR9_9RHOB</name>
<comment type="similarity">
    <text evidence="3">Belongs to the HAD-like hydrolase superfamily. CbbY/CbbZ/Gph/YieH family.</text>
</comment>
<dbReference type="SFLD" id="SFLDG01129">
    <property type="entry name" value="C1.5:_HAD__Beta-PGM__Phosphata"/>
    <property type="match status" value="1"/>
</dbReference>
<dbReference type="InterPro" id="IPR006439">
    <property type="entry name" value="HAD-SF_hydro_IA"/>
</dbReference>
<dbReference type="InterPro" id="IPR036412">
    <property type="entry name" value="HAD-like_sf"/>
</dbReference>
<dbReference type="SUPFAM" id="SSF56784">
    <property type="entry name" value="HAD-like"/>
    <property type="match status" value="1"/>
</dbReference>
<dbReference type="EMBL" id="JFKE01000004">
    <property type="protein sequence ID" value="KAJ55323.1"/>
    <property type="molecule type" value="Genomic_DNA"/>
</dbReference>
<dbReference type="GO" id="GO:0008967">
    <property type="term" value="F:phosphoglycolate phosphatase activity"/>
    <property type="evidence" value="ECO:0007669"/>
    <property type="project" value="UniProtKB-EC"/>
</dbReference>
<comment type="caution">
    <text evidence="5">The sequence shown here is derived from an EMBL/GenBank/DDBJ whole genome shotgun (WGS) entry which is preliminary data.</text>
</comment>
<dbReference type="Pfam" id="PF13419">
    <property type="entry name" value="HAD_2"/>
    <property type="match status" value="1"/>
</dbReference>
<dbReference type="SFLD" id="SFLDS00003">
    <property type="entry name" value="Haloacid_Dehalogenase"/>
    <property type="match status" value="1"/>
</dbReference>
<sequence>MEGIIFDKDGTLFDFQATWNAWAMDFLSTIGGGDAQRIRQMGTAIGFDVAAQRFAPDSPAIAGTPSEVASLLLPFLPGSSPAALVMRMNRSAAEAPMQEATPLQPLLSALIAGGVRLGVATNDAEAPAKTHLQRAGIIEKFEFVAGCDSGFGAKPATGQLLAFADLTGIHPGRILMVGDSRHDLLAGRAAGMGTVGVLTGLATAADLADLADIVLPDIGHLPGYLSAQAA</sequence>
<keyword evidence="6" id="KW-1185">Reference proteome</keyword>
<dbReference type="Gene3D" id="3.40.50.1000">
    <property type="entry name" value="HAD superfamily/HAD-like"/>
    <property type="match status" value="1"/>
</dbReference>
<dbReference type="EC" id="3.1.3.18" evidence="4"/>
<dbReference type="STRING" id="1454373.ACMU_11540"/>
<protein>
    <recommendedName>
        <fullName evidence="4">phosphoglycolate phosphatase</fullName>
        <ecNumber evidence="4">3.1.3.18</ecNumber>
    </recommendedName>
</protein>
<dbReference type="PANTHER" id="PTHR43434:SF1">
    <property type="entry name" value="PHOSPHOGLYCOLATE PHOSPHATASE"/>
    <property type="match status" value="1"/>
</dbReference>
<dbReference type="InterPro" id="IPR023214">
    <property type="entry name" value="HAD_sf"/>
</dbReference>
<accession>A0A037ZGR9</accession>
<dbReference type="PANTHER" id="PTHR43434">
    <property type="entry name" value="PHOSPHOGLYCOLATE PHOSPHATASE"/>
    <property type="match status" value="1"/>
</dbReference>
<comment type="pathway">
    <text evidence="2">Organic acid metabolism; glycolate biosynthesis; glycolate from 2-phosphoglycolate: step 1/1.</text>
</comment>
<reference evidence="5 6" key="1">
    <citation type="submission" date="2014-03" db="EMBL/GenBank/DDBJ databases">
        <title>Draft Genome Sequence of Actibacterium mucosum KCTC 23349, a Marine Alphaproteobacterium with Complex Ionic Requirements Isolated from Mediterranean Seawater at Malvarrosa Beach, Valencia, Spain.</title>
        <authorList>
            <person name="Arahal D.R."/>
            <person name="Shao Z."/>
            <person name="Lai Q."/>
            <person name="Pujalte M.J."/>
        </authorList>
    </citation>
    <scope>NUCLEOTIDE SEQUENCE [LARGE SCALE GENOMIC DNA]</scope>
    <source>
        <strain evidence="5 6">KCTC 23349</strain>
    </source>
</reference>
<dbReference type="Proteomes" id="UP000026249">
    <property type="component" value="Unassembled WGS sequence"/>
</dbReference>
<dbReference type="InterPro" id="IPR041492">
    <property type="entry name" value="HAD_2"/>
</dbReference>
<gene>
    <name evidence="5" type="ORF">ACMU_11540</name>
</gene>
<organism evidence="5 6">
    <name type="scientific">Actibacterium mucosum KCTC 23349</name>
    <dbReference type="NCBI Taxonomy" id="1454373"/>
    <lineage>
        <taxon>Bacteria</taxon>
        <taxon>Pseudomonadati</taxon>
        <taxon>Pseudomonadota</taxon>
        <taxon>Alphaproteobacteria</taxon>
        <taxon>Rhodobacterales</taxon>
        <taxon>Roseobacteraceae</taxon>
        <taxon>Actibacterium</taxon>
    </lineage>
</organism>
<evidence type="ECO:0000256" key="4">
    <source>
        <dbReference type="ARBA" id="ARBA00013078"/>
    </source>
</evidence>
<proteinExistence type="inferred from homology"/>
<evidence type="ECO:0000313" key="6">
    <source>
        <dbReference type="Proteomes" id="UP000026249"/>
    </source>
</evidence>
<dbReference type="AlphaFoldDB" id="A0A037ZGR9"/>
<dbReference type="InterPro" id="IPR050155">
    <property type="entry name" value="HAD-like_hydrolase_sf"/>
</dbReference>